<evidence type="ECO:0000313" key="4">
    <source>
        <dbReference type="EMBL" id="MBC8207812.1"/>
    </source>
</evidence>
<dbReference type="Gene3D" id="2.40.50.100">
    <property type="match status" value="1"/>
</dbReference>
<organism evidence="4 5">
    <name type="scientific">Candidatus Desulfatifera sulfidica</name>
    <dbReference type="NCBI Taxonomy" id="2841691"/>
    <lineage>
        <taxon>Bacteria</taxon>
        <taxon>Pseudomonadati</taxon>
        <taxon>Thermodesulfobacteriota</taxon>
        <taxon>Desulfobulbia</taxon>
        <taxon>Desulfobulbales</taxon>
        <taxon>Desulfobulbaceae</taxon>
        <taxon>Candidatus Desulfatifera</taxon>
    </lineage>
</organism>
<dbReference type="SUPFAM" id="SSF111369">
    <property type="entry name" value="HlyD-like secretion proteins"/>
    <property type="match status" value="1"/>
</dbReference>
<reference evidence="4 5" key="1">
    <citation type="submission" date="2020-08" db="EMBL/GenBank/DDBJ databases">
        <title>Bridging the membrane lipid divide: bacteria of the FCB group superphylum have the potential to synthesize archaeal ether lipids.</title>
        <authorList>
            <person name="Villanueva L."/>
            <person name="Von Meijenfeldt F.A.B."/>
            <person name="Westbye A.B."/>
            <person name="Yadav S."/>
            <person name="Hopmans E.C."/>
            <person name="Dutilh B.E."/>
            <person name="Sinninghe Damste J.S."/>
        </authorList>
    </citation>
    <scope>NUCLEOTIDE SEQUENCE [LARGE SCALE GENOMIC DNA]</scope>
    <source>
        <strain evidence="4">NIOZ-UU81</strain>
    </source>
</reference>
<dbReference type="Gene3D" id="2.40.30.170">
    <property type="match status" value="1"/>
</dbReference>
<feature type="coiled-coil region" evidence="2">
    <location>
        <begin position="79"/>
        <end position="106"/>
    </location>
</feature>
<dbReference type="InterPro" id="IPR058647">
    <property type="entry name" value="BSH_CzcB-like"/>
</dbReference>
<dbReference type="NCBIfam" id="TIGR01730">
    <property type="entry name" value="RND_mfp"/>
    <property type="match status" value="1"/>
</dbReference>
<evidence type="ECO:0000313" key="5">
    <source>
        <dbReference type="Proteomes" id="UP000599024"/>
    </source>
</evidence>
<dbReference type="Proteomes" id="UP000599024">
    <property type="component" value="Unassembled WGS sequence"/>
</dbReference>
<evidence type="ECO:0000256" key="1">
    <source>
        <dbReference type="ARBA" id="ARBA00009477"/>
    </source>
</evidence>
<dbReference type="InterPro" id="IPR006143">
    <property type="entry name" value="RND_pump_MFP"/>
</dbReference>
<dbReference type="PANTHER" id="PTHR30469:SF15">
    <property type="entry name" value="HLYD FAMILY OF SECRETION PROTEINS"/>
    <property type="match status" value="1"/>
</dbReference>
<name>A0A8J6N6Z2_9BACT</name>
<dbReference type="GO" id="GO:0015562">
    <property type="term" value="F:efflux transmembrane transporter activity"/>
    <property type="evidence" value="ECO:0007669"/>
    <property type="project" value="TreeGrafter"/>
</dbReference>
<gene>
    <name evidence="4" type="ORF">H8E79_01415</name>
</gene>
<dbReference type="PANTHER" id="PTHR30469">
    <property type="entry name" value="MULTIDRUG RESISTANCE PROTEIN MDTA"/>
    <property type="match status" value="1"/>
</dbReference>
<evidence type="ECO:0000256" key="2">
    <source>
        <dbReference type="SAM" id="Coils"/>
    </source>
</evidence>
<proteinExistence type="inferred from homology"/>
<keyword evidence="2" id="KW-0175">Coiled coil</keyword>
<feature type="domain" description="CzcB-like barrel-sandwich hybrid" evidence="3">
    <location>
        <begin position="39"/>
        <end position="178"/>
    </location>
</feature>
<comment type="caution">
    <text evidence="4">The sequence shown here is derived from an EMBL/GenBank/DDBJ whole genome shotgun (WGS) entry which is preliminary data.</text>
</comment>
<dbReference type="EMBL" id="JACNLK010000017">
    <property type="protein sequence ID" value="MBC8207812.1"/>
    <property type="molecule type" value="Genomic_DNA"/>
</dbReference>
<evidence type="ECO:0000259" key="3">
    <source>
        <dbReference type="Pfam" id="PF25973"/>
    </source>
</evidence>
<dbReference type="AlphaFoldDB" id="A0A8J6N6Z2"/>
<protein>
    <submittedName>
        <fullName evidence="4">Efflux RND transporter periplasmic adaptor subunit</fullName>
    </submittedName>
</protein>
<dbReference type="Gene3D" id="1.10.287.470">
    <property type="entry name" value="Helix hairpin bin"/>
    <property type="match status" value="1"/>
</dbReference>
<comment type="similarity">
    <text evidence="1">Belongs to the membrane fusion protein (MFP) (TC 8.A.1) family.</text>
</comment>
<dbReference type="GO" id="GO:1990281">
    <property type="term" value="C:efflux pump complex"/>
    <property type="evidence" value="ECO:0007669"/>
    <property type="project" value="TreeGrafter"/>
</dbReference>
<dbReference type="PRINTS" id="PR01490">
    <property type="entry name" value="RTXTOXIND"/>
</dbReference>
<dbReference type="Pfam" id="PF25973">
    <property type="entry name" value="BSH_CzcB"/>
    <property type="match status" value="1"/>
</dbReference>
<dbReference type="Gene3D" id="2.40.420.20">
    <property type="match status" value="1"/>
</dbReference>
<sequence>MNNALAQGPPPAKVRVASIVQEEIAPQQELLGTFAFDRVSEVSSEVAGLVEQVMVAEGQTVAAGDVLLKLDTELLYQEIRHTRIRMKQLTLRIDHARKEMGRIKRLFDQSVTSEQAYDQALVNVLDLEQERAGVDAVLQKLLIQQGRSVIKAPFAGVVLSRDAEAGSWVQPGKTLCRLGASRDFLLRVPVAETMLSLIEMGSQVQIMIPAFDREVTGTLMGVASMADLRTKQVTLKIKADVPAGVLENMSAMVHVPAGPEQLLSIVPRAALIKFQGGDFVYTIEEHKAVIIPVQVLAWLGDRLGVQSPLQPGQFVVVEGNERLRPDQSVVVGD</sequence>
<accession>A0A8J6N6Z2</accession>